<sequence>MKNDEKEYYPQIKAKLEELLKTKTLNFYLETTANRKFTEKLKSEIPPQRDIIFNFLKKTAPDITGFIKDSSDFVIIEFKKKRIKLDDIYQTKKYRELFNAKFTFLISSEPIPTA</sequence>
<proteinExistence type="predicted"/>
<evidence type="ECO:0000313" key="1">
    <source>
        <dbReference type="EMBL" id="GAJ17155.1"/>
    </source>
</evidence>
<dbReference type="AlphaFoldDB" id="X1VYB9"/>
<feature type="non-terminal residue" evidence="1">
    <location>
        <position position="114"/>
    </location>
</feature>
<accession>X1VYB9</accession>
<reference evidence="1" key="1">
    <citation type="journal article" date="2014" name="Front. Microbiol.">
        <title>High frequency of phylogenetically diverse reductive dehalogenase-homologous genes in deep subseafloor sedimentary metagenomes.</title>
        <authorList>
            <person name="Kawai M."/>
            <person name="Futagami T."/>
            <person name="Toyoda A."/>
            <person name="Takaki Y."/>
            <person name="Nishi S."/>
            <person name="Hori S."/>
            <person name="Arai W."/>
            <person name="Tsubouchi T."/>
            <person name="Morono Y."/>
            <person name="Uchiyama I."/>
            <person name="Ito T."/>
            <person name="Fujiyama A."/>
            <person name="Inagaki F."/>
            <person name="Takami H."/>
        </authorList>
    </citation>
    <scope>NUCLEOTIDE SEQUENCE</scope>
    <source>
        <strain evidence="1">Expedition CK06-06</strain>
    </source>
</reference>
<comment type="caution">
    <text evidence="1">The sequence shown here is derived from an EMBL/GenBank/DDBJ whole genome shotgun (WGS) entry which is preliminary data.</text>
</comment>
<protein>
    <recommendedName>
        <fullName evidence="2">Type I restriction enzyme R protein N-terminal domain-containing protein</fullName>
    </recommendedName>
</protein>
<organism evidence="1">
    <name type="scientific">marine sediment metagenome</name>
    <dbReference type="NCBI Taxonomy" id="412755"/>
    <lineage>
        <taxon>unclassified sequences</taxon>
        <taxon>metagenomes</taxon>
        <taxon>ecological metagenomes</taxon>
    </lineage>
</organism>
<gene>
    <name evidence="1" type="ORF">S12H4_60967</name>
</gene>
<name>X1VYB9_9ZZZZ</name>
<dbReference type="EMBL" id="BARW01040299">
    <property type="protein sequence ID" value="GAJ17155.1"/>
    <property type="molecule type" value="Genomic_DNA"/>
</dbReference>
<evidence type="ECO:0008006" key="2">
    <source>
        <dbReference type="Google" id="ProtNLM"/>
    </source>
</evidence>